<dbReference type="InterPro" id="IPR036641">
    <property type="entry name" value="HPT_dom_sf"/>
</dbReference>
<dbReference type="InterPro" id="IPR003594">
    <property type="entry name" value="HATPase_dom"/>
</dbReference>
<dbReference type="Pfam" id="PF00512">
    <property type="entry name" value="HisKA"/>
    <property type="match status" value="1"/>
</dbReference>
<evidence type="ECO:0000256" key="5">
    <source>
        <dbReference type="ARBA" id="ARBA00022519"/>
    </source>
</evidence>
<evidence type="ECO:0000256" key="9">
    <source>
        <dbReference type="ARBA" id="ARBA00022777"/>
    </source>
</evidence>
<protein>
    <recommendedName>
        <fullName evidence="3">histidine kinase</fullName>
        <ecNumber evidence="3">2.7.13.3</ecNumber>
    </recommendedName>
</protein>
<dbReference type="PRINTS" id="PR00344">
    <property type="entry name" value="BCTRLSENSOR"/>
</dbReference>
<dbReference type="NCBIfam" id="TIGR00229">
    <property type="entry name" value="sensory_box"/>
    <property type="match status" value="2"/>
</dbReference>
<feature type="transmembrane region" description="Helical" evidence="16">
    <location>
        <begin position="26"/>
        <end position="47"/>
    </location>
</feature>
<evidence type="ECO:0000256" key="8">
    <source>
        <dbReference type="ARBA" id="ARBA00022692"/>
    </source>
</evidence>
<keyword evidence="24" id="KW-1185">Reference proteome</keyword>
<evidence type="ECO:0000313" key="24">
    <source>
        <dbReference type="Proteomes" id="UP000262073"/>
    </source>
</evidence>
<feature type="domain" description="HPt" evidence="21">
    <location>
        <begin position="935"/>
        <end position="1026"/>
    </location>
</feature>
<feature type="transmembrane region" description="Helical" evidence="16">
    <location>
        <begin position="127"/>
        <end position="147"/>
    </location>
</feature>
<dbReference type="PROSITE" id="PS50109">
    <property type="entry name" value="HIS_KIN"/>
    <property type="match status" value="1"/>
</dbReference>
<evidence type="ECO:0000259" key="19">
    <source>
        <dbReference type="PROSITE" id="PS50112"/>
    </source>
</evidence>
<dbReference type="PROSITE" id="PS50112">
    <property type="entry name" value="PAS"/>
    <property type="match status" value="2"/>
</dbReference>
<keyword evidence="5" id="KW-0997">Cell inner membrane</keyword>
<feature type="domain" description="PAS" evidence="19">
    <location>
        <begin position="272"/>
        <end position="350"/>
    </location>
</feature>
<comment type="subcellular location">
    <subcellularLocation>
        <location evidence="2">Cell inner membrane</location>
        <topology evidence="2">Multi-pass membrane protein</topology>
    </subcellularLocation>
</comment>
<dbReference type="Pfam" id="PF00989">
    <property type="entry name" value="PAS"/>
    <property type="match status" value="1"/>
</dbReference>
<dbReference type="InterPro" id="IPR008207">
    <property type="entry name" value="Sig_transdc_His_kin_Hpt_dom"/>
</dbReference>
<evidence type="ECO:0000256" key="11">
    <source>
        <dbReference type="ARBA" id="ARBA00022989"/>
    </source>
</evidence>
<dbReference type="InterPro" id="IPR005467">
    <property type="entry name" value="His_kinase_dom"/>
</dbReference>
<dbReference type="CDD" id="cd17546">
    <property type="entry name" value="REC_hyHK_CKI1_RcsC-like"/>
    <property type="match status" value="1"/>
</dbReference>
<keyword evidence="8 16" id="KW-0812">Transmembrane</keyword>
<proteinExistence type="predicted"/>
<name>A0A346NSJ0_9ALTE</name>
<dbReference type="SMART" id="SM00387">
    <property type="entry name" value="HATPase_c"/>
    <property type="match status" value="1"/>
</dbReference>
<keyword evidence="6 15" id="KW-0597">Phosphoprotein</keyword>
<dbReference type="CDD" id="cd00082">
    <property type="entry name" value="HisKA"/>
    <property type="match status" value="1"/>
</dbReference>
<dbReference type="Pfam" id="PF00072">
    <property type="entry name" value="Response_reg"/>
    <property type="match status" value="1"/>
</dbReference>
<dbReference type="GO" id="GO:0006355">
    <property type="term" value="P:regulation of DNA-templated transcription"/>
    <property type="evidence" value="ECO:0007669"/>
    <property type="project" value="InterPro"/>
</dbReference>
<comment type="catalytic activity">
    <reaction evidence="1">
        <text>ATP + protein L-histidine = ADP + protein N-phospho-L-histidine.</text>
        <dbReference type="EC" id="2.7.13.3"/>
    </reaction>
</comment>
<keyword evidence="4" id="KW-1003">Cell membrane</keyword>
<dbReference type="InterPro" id="IPR000700">
    <property type="entry name" value="PAS-assoc_C"/>
</dbReference>
<dbReference type="Gene3D" id="3.30.565.10">
    <property type="entry name" value="Histidine kinase-like ATPase, C-terminal domain"/>
    <property type="match status" value="1"/>
</dbReference>
<feature type="transmembrane region" description="Helical" evidence="16">
    <location>
        <begin position="234"/>
        <end position="260"/>
    </location>
</feature>
<dbReference type="Pfam" id="PF01627">
    <property type="entry name" value="Hpt"/>
    <property type="match status" value="1"/>
</dbReference>
<dbReference type="SMART" id="SM00091">
    <property type="entry name" value="PAS"/>
    <property type="match status" value="2"/>
</dbReference>
<dbReference type="SUPFAM" id="SSF47226">
    <property type="entry name" value="Histidine-containing phosphotransfer domain, HPT domain"/>
    <property type="match status" value="1"/>
</dbReference>
<evidence type="ECO:0000259" key="18">
    <source>
        <dbReference type="PROSITE" id="PS50110"/>
    </source>
</evidence>
<dbReference type="InterPro" id="IPR013767">
    <property type="entry name" value="PAS_fold"/>
</dbReference>
<dbReference type="InterPro" id="IPR005330">
    <property type="entry name" value="MHYT_dom"/>
</dbReference>
<evidence type="ECO:0000256" key="2">
    <source>
        <dbReference type="ARBA" id="ARBA00004429"/>
    </source>
</evidence>
<dbReference type="InterPro" id="IPR004358">
    <property type="entry name" value="Sig_transdc_His_kin-like_C"/>
</dbReference>
<dbReference type="Gene3D" id="1.20.120.160">
    <property type="entry name" value="HPT domain"/>
    <property type="match status" value="1"/>
</dbReference>
<dbReference type="InterPro" id="IPR011006">
    <property type="entry name" value="CheY-like_superfamily"/>
</dbReference>
<dbReference type="InterPro" id="IPR013655">
    <property type="entry name" value="PAS_fold_3"/>
</dbReference>
<evidence type="ECO:0000256" key="1">
    <source>
        <dbReference type="ARBA" id="ARBA00000085"/>
    </source>
</evidence>
<dbReference type="GO" id="GO:0005886">
    <property type="term" value="C:plasma membrane"/>
    <property type="evidence" value="ECO:0007669"/>
    <property type="project" value="UniProtKB-SubCell"/>
</dbReference>
<feature type="domain" description="PAS" evidence="19">
    <location>
        <begin position="420"/>
        <end position="470"/>
    </location>
</feature>
<evidence type="ECO:0000256" key="7">
    <source>
        <dbReference type="ARBA" id="ARBA00022679"/>
    </source>
</evidence>
<dbReference type="AlphaFoldDB" id="A0A346NSJ0"/>
<feature type="transmembrane region" description="Helical" evidence="16">
    <location>
        <begin position="59"/>
        <end position="82"/>
    </location>
</feature>
<dbReference type="InterPro" id="IPR035965">
    <property type="entry name" value="PAS-like_dom_sf"/>
</dbReference>
<dbReference type="Pfam" id="PF02518">
    <property type="entry name" value="HATPase_c"/>
    <property type="match status" value="1"/>
</dbReference>
<keyword evidence="11 16" id="KW-1133">Transmembrane helix</keyword>
<dbReference type="SMART" id="SM00086">
    <property type="entry name" value="PAC"/>
    <property type="match status" value="2"/>
</dbReference>
<dbReference type="SMART" id="SM00388">
    <property type="entry name" value="HisKA"/>
    <property type="match status" value="1"/>
</dbReference>
<evidence type="ECO:0000256" key="4">
    <source>
        <dbReference type="ARBA" id="ARBA00022475"/>
    </source>
</evidence>
<evidence type="ECO:0000256" key="13">
    <source>
        <dbReference type="ARBA" id="ARBA00023136"/>
    </source>
</evidence>
<dbReference type="SUPFAM" id="SSF47384">
    <property type="entry name" value="Homodimeric domain of signal transducing histidine kinase"/>
    <property type="match status" value="1"/>
</dbReference>
<dbReference type="GO" id="GO:0000155">
    <property type="term" value="F:phosphorelay sensor kinase activity"/>
    <property type="evidence" value="ECO:0007669"/>
    <property type="project" value="InterPro"/>
</dbReference>
<dbReference type="SUPFAM" id="SSF52172">
    <property type="entry name" value="CheY-like"/>
    <property type="match status" value="1"/>
</dbReference>
<dbReference type="EC" id="2.7.13.3" evidence="3"/>
<keyword evidence="9" id="KW-0418">Kinase</keyword>
<dbReference type="InterPro" id="IPR003661">
    <property type="entry name" value="HisK_dim/P_dom"/>
</dbReference>
<gene>
    <name evidence="23" type="ORF">D0Y50_11435</name>
</gene>
<dbReference type="Gene3D" id="3.40.50.2300">
    <property type="match status" value="1"/>
</dbReference>
<feature type="domain" description="Histidine kinase" evidence="17">
    <location>
        <begin position="546"/>
        <end position="763"/>
    </location>
</feature>
<dbReference type="KEGG" id="salm:D0Y50_11435"/>
<feature type="modified residue" description="4-aspartylphosphate" evidence="15">
    <location>
        <position position="831"/>
    </location>
</feature>
<keyword evidence="10" id="KW-0547">Nucleotide-binding</keyword>
<evidence type="ECO:0000256" key="6">
    <source>
        <dbReference type="ARBA" id="ARBA00022553"/>
    </source>
</evidence>
<evidence type="ECO:0000256" key="10">
    <source>
        <dbReference type="ARBA" id="ARBA00022840"/>
    </source>
</evidence>
<keyword evidence="12" id="KW-0902">Two-component regulatory system</keyword>
<feature type="domain" description="Response regulatory" evidence="18">
    <location>
        <begin position="782"/>
        <end position="901"/>
    </location>
</feature>
<evidence type="ECO:0000256" key="14">
    <source>
        <dbReference type="PROSITE-ProRule" id="PRU00110"/>
    </source>
</evidence>
<dbReference type="PANTHER" id="PTHR43047">
    <property type="entry name" value="TWO-COMPONENT HISTIDINE PROTEIN KINASE"/>
    <property type="match status" value="1"/>
</dbReference>
<dbReference type="InterPro" id="IPR001789">
    <property type="entry name" value="Sig_transdc_resp-reg_receiver"/>
</dbReference>
<evidence type="ECO:0000259" key="21">
    <source>
        <dbReference type="PROSITE" id="PS50894"/>
    </source>
</evidence>
<feature type="transmembrane region" description="Helical" evidence="16">
    <location>
        <begin position="194"/>
        <end position="214"/>
    </location>
</feature>
<keyword evidence="10" id="KW-0067">ATP-binding</keyword>
<evidence type="ECO:0000256" key="15">
    <source>
        <dbReference type="PROSITE-ProRule" id="PRU00169"/>
    </source>
</evidence>
<dbReference type="OrthoDB" id="9810730at2"/>
<organism evidence="23 24">
    <name type="scientific">Salinimonas sediminis</name>
    <dbReference type="NCBI Taxonomy" id="2303538"/>
    <lineage>
        <taxon>Bacteria</taxon>
        <taxon>Pseudomonadati</taxon>
        <taxon>Pseudomonadota</taxon>
        <taxon>Gammaproteobacteria</taxon>
        <taxon>Alteromonadales</taxon>
        <taxon>Alteromonadaceae</taxon>
        <taxon>Alteromonas/Salinimonas group</taxon>
        <taxon>Salinimonas</taxon>
    </lineage>
</organism>
<dbReference type="EMBL" id="CP031769">
    <property type="protein sequence ID" value="AXR08497.1"/>
    <property type="molecule type" value="Genomic_DNA"/>
</dbReference>
<feature type="transmembrane region" description="Helical" evidence="16">
    <location>
        <begin position="94"/>
        <end position="115"/>
    </location>
</feature>
<evidence type="ECO:0000256" key="3">
    <source>
        <dbReference type="ARBA" id="ARBA00012438"/>
    </source>
</evidence>
<dbReference type="InterPro" id="IPR000014">
    <property type="entry name" value="PAS"/>
</dbReference>
<feature type="modified residue" description="Phosphohistidine" evidence="14">
    <location>
        <position position="974"/>
    </location>
</feature>
<evidence type="ECO:0000256" key="12">
    <source>
        <dbReference type="ARBA" id="ARBA00023012"/>
    </source>
</evidence>
<dbReference type="SMART" id="SM00448">
    <property type="entry name" value="REC"/>
    <property type="match status" value="1"/>
</dbReference>
<evidence type="ECO:0000256" key="16">
    <source>
        <dbReference type="PROSITE-ProRule" id="PRU00244"/>
    </source>
</evidence>
<dbReference type="PROSITE" id="PS50110">
    <property type="entry name" value="RESPONSE_REGULATORY"/>
    <property type="match status" value="1"/>
</dbReference>
<dbReference type="PROSITE" id="PS50924">
    <property type="entry name" value="MHYT"/>
    <property type="match status" value="1"/>
</dbReference>
<dbReference type="InterPro" id="IPR001610">
    <property type="entry name" value="PAC"/>
</dbReference>
<dbReference type="CDD" id="cd00130">
    <property type="entry name" value="PAS"/>
    <property type="match status" value="2"/>
</dbReference>
<feature type="domain" description="PAC" evidence="20">
    <location>
        <begin position="476"/>
        <end position="528"/>
    </location>
</feature>
<dbReference type="PROSITE" id="PS50113">
    <property type="entry name" value="PAC"/>
    <property type="match status" value="1"/>
</dbReference>
<dbReference type="InterPro" id="IPR036097">
    <property type="entry name" value="HisK_dim/P_sf"/>
</dbReference>
<evidence type="ECO:0000259" key="17">
    <source>
        <dbReference type="PROSITE" id="PS50109"/>
    </source>
</evidence>
<sequence>MFLEWLAAFFSTPASASVIIGNYSPTFVSLSVGIAVFASFMAFTVANQAASSSSALQKHMLLIVGSLALATGIWGMHFVGMLAFDLCTTINYDWWTTLLSFVPGWLAAWVALGLLTRDVIEPRQIYMGGFLVGAGIGSMHYTGMAAMDMAPLLRYDPTIFGLSIIVAVALAMLAIWIRFGLARIRWFTRSTARVTVLASVVMGLAICGMHYIGMSAARFVAPPGVIVPEQEGQMSVFLASAVTFFIVVFITIALGVSLLVKFRNASEEAKQSRRTLLAMMDTAVDGILTFDGHGTILNANPAVTDITGYSREELVGHSMRMLIPEHRRHIYDPILTSVGVTPLENQLMGGNRDRQARHKNGHLVPIRIGVGHTRVADKHYYVAFLSDIRERIRMEKEFRSNEAKFRSFFNNVPGLAYRCLDKPGWPMLFITDAVESMTGYPASDFVLPNPTRCFSDIFYPEDIETAEKAISASESFTLEYRIIHRDGSIRWFREQGVAVINEEDGTRWLDGFIFDITERRMMEDELVEAKVAAEQAAAARSAFLANMSHEIRTPMNAIIGFSDIMLDEALNNEQHKHVVTINRSARSLLHLLNDILDSAKLDKGKLDLDFRDFVLTEEIDTVVSTFWLEAKRKSLELEIVLEDGLDTHYHGAPERIRQVLGNLIGNAVKFTSQGRIMLKVGPAPYNRIGFTISDTGIGMSEDQVARVFDAFAQADASMSRKYGGTGLGTTISKQLVELMGGTISARSRLNEGTEFYFEIPLQTASHTERALGNSTIELPPQHILVVDDIQQNVDLISLLLTRHGHTIDVARNGAEAVDKMAQHAFDLVLMDLQMPVLDGLSAARQRRDFEAREKASRVPIIALTASVLVQDKKAAEAAGMEGFANKPIDYDQLNREMARVLGILTEAQANQRQPEKEAEEAQVINWSKGEMLWGSKAAHINEIQRFLRTFDATFTRLQQAAAMADTAEVKTISHGLKGVSGNLGLTLLMTSFKQLEQSATNTTKLNELLEIIGIQVSHLTSLPQLALDQVQENTAQQGSDFDVRPLKQVLQKLYTSVEQNRLDEDELAHLQAMPGGPFSEDVAIILAAIDDFEFDQAATKLHSLLEKIDTTAQEV</sequence>
<accession>A0A346NSJ0</accession>
<dbReference type="SUPFAM" id="SSF55874">
    <property type="entry name" value="ATPase domain of HSP90 chaperone/DNA topoisomerase II/histidine kinase"/>
    <property type="match status" value="1"/>
</dbReference>
<dbReference type="Proteomes" id="UP000262073">
    <property type="component" value="Chromosome"/>
</dbReference>
<dbReference type="Gene3D" id="3.30.450.20">
    <property type="entry name" value="PAS domain"/>
    <property type="match status" value="2"/>
</dbReference>
<feature type="transmembrane region" description="Helical" evidence="16">
    <location>
        <begin position="159"/>
        <end position="182"/>
    </location>
</feature>
<dbReference type="FunFam" id="3.30.565.10:FF:000010">
    <property type="entry name" value="Sensor histidine kinase RcsC"/>
    <property type="match status" value="1"/>
</dbReference>
<evidence type="ECO:0000313" key="23">
    <source>
        <dbReference type="EMBL" id="AXR08497.1"/>
    </source>
</evidence>
<dbReference type="Pfam" id="PF03707">
    <property type="entry name" value="MHYT"/>
    <property type="match status" value="3"/>
</dbReference>
<keyword evidence="7" id="KW-0808">Transferase</keyword>
<dbReference type="Pfam" id="PF08447">
    <property type="entry name" value="PAS_3"/>
    <property type="match status" value="1"/>
</dbReference>
<feature type="domain" description="MHYT" evidence="22">
    <location>
        <begin position="23"/>
        <end position="220"/>
    </location>
</feature>
<evidence type="ECO:0000259" key="20">
    <source>
        <dbReference type="PROSITE" id="PS50113"/>
    </source>
</evidence>
<dbReference type="InterPro" id="IPR036890">
    <property type="entry name" value="HATPase_C_sf"/>
</dbReference>
<keyword evidence="13 16" id="KW-0472">Membrane</keyword>
<evidence type="ECO:0000259" key="22">
    <source>
        <dbReference type="PROSITE" id="PS50924"/>
    </source>
</evidence>
<dbReference type="PROSITE" id="PS50894">
    <property type="entry name" value="HPT"/>
    <property type="match status" value="1"/>
</dbReference>
<dbReference type="Gene3D" id="1.10.287.130">
    <property type="match status" value="1"/>
</dbReference>
<dbReference type="CDD" id="cd16922">
    <property type="entry name" value="HATPase_EvgS-ArcB-TorS-like"/>
    <property type="match status" value="1"/>
</dbReference>
<reference evidence="23 24" key="1">
    <citation type="submission" date="2018-08" db="EMBL/GenBank/DDBJ databases">
        <title>Salinimonas sediminis sp. nov., a piezophilic bacterium isolated from a deep-sea sediment sample from the New Britain Trench.</title>
        <authorList>
            <person name="Cao J."/>
        </authorList>
    </citation>
    <scope>NUCLEOTIDE SEQUENCE [LARGE SCALE GENOMIC DNA]</scope>
    <source>
        <strain evidence="23 24">N102</strain>
    </source>
</reference>
<dbReference type="SUPFAM" id="SSF55785">
    <property type="entry name" value="PYP-like sensor domain (PAS domain)"/>
    <property type="match status" value="2"/>
</dbReference>